<keyword evidence="7 10" id="KW-0443">Lipid metabolism</keyword>
<dbReference type="NCBIfam" id="TIGR01854">
    <property type="entry name" value="lipid_A_lpxH"/>
    <property type="match status" value="1"/>
</dbReference>
<feature type="binding site" evidence="10">
    <location>
        <position position="213"/>
    </location>
    <ligand>
        <name>Mn(2+)</name>
        <dbReference type="ChEBI" id="CHEBI:29035"/>
        <label>2</label>
    </ligand>
</feature>
<protein>
    <recommendedName>
        <fullName evidence="10">UDP-2,3-diacylglucosamine hydrolase</fullName>
        <ecNumber evidence="10">3.6.1.54</ecNumber>
    </recommendedName>
    <alternativeName>
        <fullName evidence="10">UDP-2,3-diacylglucosamine diphosphatase</fullName>
    </alternativeName>
</protein>
<feature type="binding site" evidence="10">
    <location>
        <position position="29"/>
    </location>
    <ligand>
        <name>Mn(2+)</name>
        <dbReference type="ChEBI" id="CHEBI:29035"/>
        <label>1</label>
    </ligand>
</feature>
<evidence type="ECO:0000256" key="7">
    <source>
        <dbReference type="ARBA" id="ARBA00023098"/>
    </source>
</evidence>
<keyword evidence="1 10" id="KW-1003">Cell membrane</keyword>
<dbReference type="GO" id="GO:0030145">
    <property type="term" value="F:manganese ion binding"/>
    <property type="evidence" value="ECO:0007669"/>
    <property type="project" value="UniProtKB-UniRule"/>
</dbReference>
<feature type="binding site" evidence="10">
    <location>
        <position position="97"/>
    </location>
    <ligand>
        <name>Mn(2+)</name>
        <dbReference type="ChEBI" id="CHEBI:29035"/>
        <label>2</label>
    </ligand>
</feature>
<feature type="binding site" evidence="10">
    <location>
        <position position="140"/>
    </location>
    <ligand>
        <name>substrate</name>
    </ligand>
</feature>
<dbReference type="InterPro" id="IPR029052">
    <property type="entry name" value="Metallo-depent_PP-like"/>
</dbReference>
<comment type="cofactor">
    <cofactor evidence="10">
        <name>Mn(2+)</name>
        <dbReference type="ChEBI" id="CHEBI:29035"/>
    </cofactor>
    <text evidence="10">Binds 2 Mn(2+) ions per subunit in a binuclear metal center.</text>
</comment>
<feature type="binding site" evidence="10">
    <location>
        <begin position="97"/>
        <end position="98"/>
    </location>
    <ligand>
        <name>substrate</name>
    </ligand>
</feature>
<dbReference type="GO" id="GO:0008758">
    <property type="term" value="F:UDP-2,3-diacylglucosamine hydrolase activity"/>
    <property type="evidence" value="ECO:0007669"/>
    <property type="project" value="UniProtKB-UniRule"/>
</dbReference>
<dbReference type="UniPathway" id="UPA00359">
    <property type="reaction ID" value="UER00480"/>
</dbReference>
<name>A0A227KNW5_9BURK</name>
<comment type="similarity">
    <text evidence="10">Belongs to the LpxH family.</text>
</comment>
<feature type="binding site" evidence="10">
    <location>
        <position position="27"/>
    </location>
    <ligand>
        <name>Mn(2+)</name>
        <dbReference type="ChEBI" id="CHEBI:29035"/>
        <label>1</label>
    </ligand>
</feature>
<comment type="caution">
    <text evidence="12">The sequence shown here is derived from an EMBL/GenBank/DDBJ whole genome shotgun (WGS) entry which is preliminary data.</text>
</comment>
<feature type="binding site" evidence="10">
    <location>
        <position position="215"/>
    </location>
    <ligand>
        <name>Mn(2+)</name>
        <dbReference type="ChEBI" id="CHEBI:29035"/>
        <label>1</label>
    </ligand>
</feature>
<dbReference type="GeneID" id="78361687"/>
<evidence type="ECO:0000256" key="9">
    <source>
        <dbReference type="ARBA" id="ARBA00023211"/>
    </source>
</evidence>
<dbReference type="RefSeq" id="WP_066593317.1">
    <property type="nucleotide sequence ID" value="NZ_CAJTBZ010000004.1"/>
</dbReference>
<feature type="binding site" evidence="10">
    <location>
        <position position="60"/>
    </location>
    <ligand>
        <name>Mn(2+)</name>
        <dbReference type="ChEBI" id="CHEBI:29035"/>
        <label>1</label>
    </ligand>
</feature>
<accession>A0A227KNW5</accession>
<dbReference type="InterPro" id="IPR004843">
    <property type="entry name" value="Calcineurin-like_PHP"/>
</dbReference>
<evidence type="ECO:0000256" key="10">
    <source>
        <dbReference type="HAMAP-Rule" id="MF_00575"/>
    </source>
</evidence>
<dbReference type="EC" id="3.6.1.54" evidence="10"/>
<keyword evidence="13" id="KW-1185">Reference proteome</keyword>
<proteinExistence type="inferred from homology"/>
<dbReference type="EMBL" id="NHMP01000003">
    <property type="protein sequence ID" value="OXE49787.1"/>
    <property type="molecule type" value="Genomic_DNA"/>
</dbReference>
<dbReference type="Pfam" id="PF00149">
    <property type="entry name" value="Metallophos"/>
    <property type="match status" value="1"/>
</dbReference>
<keyword evidence="9 10" id="KW-0464">Manganese</keyword>
<feature type="binding site" evidence="10">
    <location>
        <position position="60"/>
    </location>
    <ligand>
        <name>Mn(2+)</name>
        <dbReference type="ChEBI" id="CHEBI:29035"/>
        <label>2</label>
    </ligand>
</feature>
<evidence type="ECO:0000313" key="13">
    <source>
        <dbReference type="Proteomes" id="UP000214610"/>
    </source>
</evidence>
<comment type="subcellular location">
    <subcellularLocation>
        <location evidence="10">Cell inner membrane</location>
        <topology evidence="10">Peripheral membrane protein</topology>
        <orientation evidence="10">Cytoplasmic side</orientation>
    </subcellularLocation>
</comment>
<evidence type="ECO:0000256" key="5">
    <source>
        <dbReference type="ARBA" id="ARBA00022723"/>
    </source>
</evidence>
<dbReference type="GO" id="GO:0009245">
    <property type="term" value="P:lipid A biosynthetic process"/>
    <property type="evidence" value="ECO:0007669"/>
    <property type="project" value="UniProtKB-UniRule"/>
</dbReference>
<comment type="pathway">
    <text evidence="10">Glycolipid biosynthesis; lipid IV(A) biosynthesis; lipid IV(A) from (3R)-3-hydroxytetradecanoyl-[acyl-carrier-protein] and UDP-N-acetyl-alpha-D-glucosamine: step 4/6.</text>
</comment>
<dbReference type="GO" id="GO:0019897">
    <property type="term" value="C:extrinsic component of plasma membrane"/>
    <property type="evidence" value="ECO:0007669"/>
    <property type="project" value="UniProtKB-UniRule"/>
</dbReference>
<feature type="binding site" evidence="10">
    <location>
        <position position="185"/>
    </location>
    <ligand>
        <name>substrate</name>
    </ligand>
</feature>
<evidence type="ECO:0000259" key="11">
    <source>
        <dbReference type="Pfam" id="PF00149"/>
    </source>
</evidence>
<evidence type="ECO:0000256" key="1">
    <source>
        <dbReference type="ARBA" id="ARBA00022475"/>
    </source>
</evidence>
<keyword evidence="8 10" id="KW-0472">Membrane</keyword>
<dbReference type="CDD" id="cd07398">
    <property type="entry name" value="MPP_YbbF-LpxH"/>
    <property type="match status" value="1"/>
</dbReference>
<evidence type="ECO:0000313" key="12">
    <source>
        <dbReference type="EMBL" id="OXE49787.1"/>
    </source>
</evidence>
<dbReference type="Gene3D" id="3.60.21.10">
    <property type="match status" value="1"/>
</dbReference>
<comment type="function">
    <text evidence="10">Hydrolyzes the pyrophosphate bond of UDP-2,3-diacylglucosamine to yield 2,3-diacylglucosamine 1-phosphate (lipid X) and UMP by catalyzing the attack of water at the alpha-P atom. Involved in the biosynthesis of lipid A, a phosphorylated glycolipid that anchors the lipopolysaccharide to the outer membrane of the cell.</text>
</comment>
<dbReference type="GO" id="GO:0005737">
    <property type="term" value="C:cytoplasm"/>
    <property type="evidence" value="ECO:0007669"/>
    <property type="project" value="InterPro"/>
</dbReference>
<keyword evidence="6 10" id="KW-0378">Hydrolase</keyword>
<evidence type="ECO:0000256" key="6">
    <source>
        <dbReference type="ARBA" id="ARBA00022801"/>
    </source>
</evidence>
<dbReference type="InterPro" id="IPR010138">
    <property type="entry name" value="UDP-diacylglucosamine_Hdrlase"/>
</dbReference>
<reference evidence="13" key="1">
    <citation type="submission" date="2017-05" db="EMBL/GenBank/DDBJ databases">
        <title>Improved OligoMM genomes.</title>
        <authorList>
            <person name="Garzetti D."/>
        </authorList>
    </citation>
    <scope>NUCLEOTIDE SEQUENCE [LARGE SCALE GENOMIC DNA]</scope>
    <source>
        <strain evidence="13">YL45</strain>
    </source>
</reference>
<feature type="binding site" evidence="10">
    <location>
        <position position="178"/>
    </location>
    <ligand>
        <name>substrate</name>
    </ligand>
</feature>
<dbReference type="SUPFAM" id="SSF56300">
    <property type="entry name" value="Metallo-dependent phosphatases"/>
    <property type="match status" value="1"/>
</dbReference>
<evidence type="ECO:0000256" key="8">
    <source>
        <dbReference type="ARBA" id="ARBA00023136"/>
    </source>
</evidence>
<evidence type="ECO:0000256" key="2">
    <source>
        <dbReference type="ARBA" id="ARBA00022516"/>
    </source>
</evidence>
<feature type="domain" description="Calcineurin-like phosphoesterase" evidence="11">
    <location>
        <begin position="23"/>
        <end position="217"/>
    </location>
</feature>
<keyword evidence="3 10" id="KW-0997">Cell inner membrane</keyword>
<feature type="binding site" evidence="10">
    <location>
        <position position="182"/>
    </location>
    <ligand>
        <name>substrate</name>
    </ligand>
</feature>
<dbReference type="Proteomes" id="UP000214610">
    <property type="component" value="Unassembled WGS sequence"/>
</dbReference>
<keyword evidence="4 10" id="KW-0441">Lipid A biosynthesis</keyword>
<gene>
    <name evidence="10" type="primary">lpxH</name>
    <name evidence="12" type="ORF">ADH67_06575</name>
</gene>
<evidence type="ECO:0000256" key="4">
    <source>
        <dbReference type="ARBA" id="ARBA00022556"/>
    </source>
</evidence>
<dbReference type="InterPro" id="IPR043461">
    <property type="entry name" value="LpxH-like"/>
</dbReference>
<dbReference type="NCBIfam" id="NF003743">
    <property type="entry name" value="PRK05340.1"/>
    <property type="match status" value="1"/>
</dbReference>
<feature type="binding site" evidence="10">
    <location>
        <position position="132"/>
    </location>
    <ligand>
        <name>Mn(2+)</name>
        <dbReference type="ChEBI" id="CHEBI:29035"/>
        <label>2</label>
    </ligand>
</feature>
<sequence length="262" mass="30071">MSFDGIAPINSCVKQLPALGKPVFIADLHLSNDKQATKEAFFQFLRRDAIKFNELIILGDLFEFWAGDDHIDAFPDIINALKNYRLLGKSLYAMHGNRDFLLGKVFEKQTGAILISDPVVTYAGHERILLSHGDEWCTLDKDYQQFRSTLRNPDVQVSILQEKLKHRIDLANSLRDQSKDENTHKSYELMDVVVHDVARAARQANVATVIHGHTHKPAHHTHVNDDFRFDRWVLPDWDFENGKTRGGYLSYEGGFLHFERLS</sequence>
<dbReference type="HAMAP" id="MF_00575">
    <property type="entry name" value="LpxH"/>
    <property type="match status" value="1"/>
</dbReference>
<evidence type="ECO:0000256" key="3">
    <source>
        <dbReference type="ARBA" id="ARBA00022519"/>
    </source>
</evidence>
<keyword evidence="2 10" id="KW-0444">Lipid biosynthesis</keyword>
<dbReference type="PANTHER" id="PTHR34990:SF1">
    <property type="entry name" value="UDP-2,3-DIACYLGLUCOSAMINE HYDROLASE"/>
    <property type="match status" value="1"/>
</dbReference>
<dbReference type="PANTHER" id="PTHR34990">
    <property type="entry name" value="UDP-2,3-DIACYLGLUCOSAMINE HYDROLASE-RELATED"/>
    <property type="match status" value="1"/>
</dbReference>
<keyword evidence="5 10" id="KW-0479">Metal-binding</keyword>
<comment type="catalytic activity">
    <reaction evidence="10">
        <text>UDP-2-N,3-O-bis[(3R)-3-hydroxytetradecanoyl]-alpha-D-glucosamine + H2O = 2-N,3-O-bis[(3R)-3-hydroxytetradecanoyl]-alpha-D-glucosaminyl 1-phosphate + UMP + 2 H(+)</text>
        <dbReference type="Rhea" id="RHEA:25213"/>
        <dbReference type="ChEBI" id="CHEBI:15377"/>
        <dbReference type="ChEBI" id="CHEBI:15378"/>
        <dbReference type="ChEBI" id="CHEBI:57865"/>
        <dbReference type="ChEBI" id="CHEBI:57957"/>
        <dbReference type="ChEBI" id="CHEBI:78847"/>
        <dbReference type="EC" id="3.6.1.54"/>
    </reaction>
</comment>
<feature type="binding site" evidence="10">
    <location>
        <position position="213"/>
    </location>
    <ligand>
        <name>substrate</name>
    </ligand>
</feature>
<organism evidence="12 13">
    <name type="scientific">Turicimonas muris</name>
    <dbReference type="NCBI Taxonomy" id="1796652"/>
    <lineage>
        <taxon>Bacteria</taxon>
        <taxon>Pseudomonadati</taxon>
        <taxon>Pseudomonadota</taxon>
        <taxon>Betaproteobacteria</taxon>
        <taxon>Burkholderiales</taxon>
        <taxon>Sutterellaceae</taxon>
        <taxon>Turicimonas</taxon>
    </lineage>
</organism>
<dbReference type="AlphaFoldDB" id="A0A227KNW5"/>